<name>A0AAE0AJ83_9ROSI</name>
<protein>
    <submittedName>
        <fullName evidence="2">Uncharacterized protein</fullName>
    </submittedName>
</protein>
<dbReference type="EMBL" id="JANJYJ010000004">
    <property type="protein sequence ID" value="KAK3218404.1"/>
    <property type="molecule type" value="Genomic_DNA"/>
</dbReference>
<evidence type="ECO:0000256" key="1">
    <source>
        <dbReference type="SAM" id="Coils"/>
    </source>
</evidence>
<accession>A0AAE0AJ83</accession>
<dbReference type="Pfam" id="PF14009">
    <property type="entry name" value="PADRE"/>
    <property type="match status" value="1"/>
</dbReference>
<dbReference type="AlphaFoldDB" id="A0AAE0AJ83"/>
<comment type="caution">
    <text evidence="2">The sequence shown here is derived from an EMBL/GenBank/DDBJ whole genome shotgun (WGS) entry which is preliminary data.</text>
</comment>
<gene>
    <name evidence="2" type="ORF">Dsin_012374</name>
</gene>
<proteinExistence type="predicted"/>
<dbReference type="PANTHER" id="PTHR33148:SF6">
    <property type="entry name" value="DUF4228 DOMAIN-CONTAINING PROTEIN"/>
    <property type="match status" value="1"/>
</dbReference>
<keyword evidence="3" id="KW-1185">Reference proteome</keyword>
<sequence length="266" mass="29539">MGNSMGGRRKRAKVMKINGETMKLKTPIEACELIKDYPDHVVLDSEAVKHFGVRAKPLEPQQHLQPNKTYFLVQLPKFPEDDHHQENLNKVPRRVKSGIHMGAKDRLDLLMLSRRAVSDLSSSVSTTATAGGGPMRVKMRLPKAQLERLLEESKDEAEVAEKIVDLYVEKSGGGGVNGGGAATGHEGNYSKAREGCVFPPKSPNLYPIWGNNNLYLVRWRDGGRERDVRRVPIFYLVGEKREGKREDEGALLLLGPPKTIHPSMGG</sequence>
<dbReference type="PANTHER" id="PTHR33148">
    <property type="entry name" value="PLASTID MOVEMENT IMPAIRED PROTEIN-RELATED"/>
    <property type="match status" value="1"/>
</dbReference>
<dbReference type="Proteomes" id="UP001281410">
    <property type="component" value="Unassembled WGS sequence"/>
</dbReference>
<reference evidence="2" key="1">
    <citation type="journal article" date="2023" name="Plant J.">
        <title>Genome sequences and population genomics provide insights into the demographic history, inbreeding, and mutation load of two 'living fossil' tree species of Dipteronia.</title>
        <authorList>
            <person name="Feng Y."/>
            <person name="Comes H.P."/>
            <person name="Chen J."/>
            <person name="Zhu S."/>
            <person name="Lu R."/>
            <person name="Zhang X."/>
            <person name="Li P."/>
            <person name="Qiu J."/>
            <person name="Olsen K.M."/>
            <person name="Qiu Y."/>
        </authorList>
    </citation>
    <scope>NUCLEOTIDE SEQUENCE</scope>
    <source>
        <strain evidence="2">NBL</strain>
    </source>
</reference>
<keyword evidence="1" id="KW-0175">Coiled coil</keyword>
<evidence type="ECO:0000313" key="3">
    <source>
        <dbReference type="Proteomes" id="UP001281410"/>
    </source>
</evidence>
<dbReference type="InterPro" id="IPR025322">
    <property type="entry name" value="PADRE_dom"/>
</dbReference>
<feature type="coiled-coil region" evidence="1">
    <location>
        <begin position="143"/>
        <end position="170"/>
    </location>
</feature>
<organism evidence="2 3">
    <name type="scientific">Dipteronia sinensis</name>
    <dbReference type="NCBI Taxonomy" id="43782"/>
    <lineage>
        <taxon>Eukaryota</taxon>
        <taxon>Viridiplantae</taxon>
        <taxon>Streptophyta</taxon>
        <taxon>Embryophyta</taxon>
        <taxon>Tracheophyta</taxon>
        <taxon>Spermatophyta</taxon>
        <taxon>Magnoliopsida</taxon>
        <taxon>eudicotyledons</taxon>
        <taxon>Gunneridae</taxon>
        <taxon>Pentapetalae</taxon>
        <taxon>rosids</taxon>
        <taxon>malvids</taxon>
        <taxon>Sapindales</taxon>
        <taxon>Sapindaceae</taxon>
        <taxon>Hippocastanoideae</taxon>
        <taxon>Acereae</taxon>
        <taxon>Dipteronia</taxon>
    </lineage>
</organism>
<evidence type="ECO:0000313" key="2">
    <source>
        <dbReference type="EMBL" id="KAK3218404.1"/>
    </source>
</evidence>